<dbReference type="EMBL" id="CP011409">
    <property type="protein sequence ID" value="AKZ65501.1"/>
    <property type="molecule type" value="Genomic_DNA"/>
</dbReference>
<gene>
    <name evidence="9" type="ORF">F506_18540</name>
</gene>
<dbReference type="Pfam" id="PF01925">
    <property type="entry name" value="TauE"/>
    <property type="match status" value="1"/>
</dbReference>
<keyword evidence="5 8" id="KW-0812">Transmembrane</keyword>
<protein>
    <recommendedName>
        <fullName evidence="8">Probable membrane transporter protein</fullName>
    </recommendedName>
</protein>
<sequence>MQDPLFYAAAIPAVLIVGISKSGLGGGSLGILSIPILSLVASPSVGAAIMLPLLIAMDIMGLITFRGKGDLRNLRILIPAALVGIAIGALTFRFTSDAMLRGLIGMLSIGFVAQRLLGRSRVLPPTLPSVARGSVWGAMSGFTSFIANAGGPPFVIYLAPQQLDKLVFVGTSVIFFSVINAVKVVPFILLGLFDARNLTTSLALLPLAPVGYWLGLKLLMKVDQVRFYQITIAALFVAGCKLLWDAAGAYLG</sequence>
<name>A0ABM5V727_9BURK</name>
<evidence type="ECO:0000313" key="10">
    <source>
        <dbReference type="Proteomes" id="UP000063429"/>
    </source>
</evidence>
<feature type="transmembrane region" description="Helical" evidence="8">
    <location>
        <begin position="166"/>
        <end position="192"/>
    </location>
</feature>
<keyword evidence="3" id="KW-0813">Transport</keyword>
<dbReference type="PANTHER" id="PTHR30269:SF37">
    <property type="entry name" value="MEMBRANE TRANSPORTER PROTEIN"/>
    <property type="match status" value="1"/>
</dbReference>
<feature type="transmembrane region" description="Helical" evidence="8">
    <location>
        <begin position="76"/>
        <end position="92"/>
    </location>
</feature>
<dbReference type="InterPro" id="IPR052017">
    <property type="entry name" value="TSUP"/>
</dbReference>
<evidence type="ECO:0000313" key="9">
    <source>
        <dbReference type="EMBL" id="AKZ65501.1"/>
    </source>
</evidence>
<accession>A0ABM5V727</accession>
<evidence type="ECO:0000256" key="6">
    <source>
        <dbReference type="ARBA" id="ARBA00022989"/>
    </source>
</evidence>
<evidence type="ECO:0000256" key="1">
    <source>
        <dbReference type="ARBA" id="ARBA00004651"/>
    </source>
</evidence>
<evidence type="ECO:0000256" key="7">
    <source>
        <dbReference type="ARBA" id="ARBA00023136"/>
    </source>
</evidence>
<keyword evidence="10" id="KW-1185">Reference proteome</keyword>
<keyword evidence="7 8" id="KW-0472">Membrane</keyword>
<evidence type="ECO:0000256" key="8">
    <source>
        <dbReference type="RuleBase" id="RU363041"/>
    </source>
</evidence>
<reference evidence="10" key="1">
    <citation type="journal article" date="2015" name="Genome Announc.">
        <title>Complete Genome Sequence of Herbaspirillum hiltneri N3 (DSM 17495), Isolated from Surface-Sterilized Wheat Roots.</title>
        <authorList>
            <person name="Guizelini D."/>
            <person name="Saizaki P.M."/>
            <person name="Coimbra N.A."/>
            <person name="Weiss V.A."/>
            <person name="Faoro H."/>
            <person name="Sfeir M.Z."/>
            <person name="Baura V.A."/>
            <person name="Monteiro R.A."/>
            <person name="Chubatsu L.S."/>
            <person name="Souza E.M."/>
            <person name="Cruz L.M."/>
            <person name="Pedrosa F.O."/>
            <person name="Raittz R.T."/>
            <person name="Marchaukoski J.N."/>
            <person name="Steffens M.B."/>
        </authorList>
    </citation>
    <scope>NUCLEOTIDE SEQUENCE [LARGE SCALE GENOMIC DNA]</scope>
    <source>
        <strain evidence="10">N3</strain>
    </source>
</reference>
<keyword evidence="6 8" id="KW-1133">Transmembrane helix</keyword>
<dbReference type="InterPro" id="IPR002781">
    <property type="entry name" value="TM_pro_TauE-like"/>
</dbReference>
<evidence type="ECO:0000256" key="4">
    <source>
        <dbReference type="ARBA" id="ARBA00022475"/>
    </source>
</evidence>
<feature type="transmembrane region" description="Helical" evidence="8">
    <location>
        <begin position="36"/>
        <end position="56"/>
    </location>
</feature>
<feature type="transmembrane region" description="Helical" evidence="8">
    <location>
        <begin position="6"/>
        <end position="24"/>
    </location>
</feature>
<comment type="subcellular location">
    <subcellularLocation>
        <location evidence="1 8">Cell membrane</location>
        <topology evidence="1 8">Multi-pass membrane protein</topology>
    </subcellularLocation>
</comment>
<feature type="transmembrane region" description="Helical" evidence="8">
    <location>
        <begin position="227"/>
        <end position="244"/>
    </location>
</feature>
<keyword evidence="4 8" id="KW-1003">Cell membrane</keyword>
<evidence type="ECO:0000256" key="2">
    <source>
        <dbReference type="ARBA" id="ARBA00009142"/>
    </source>
</evidence>
<dbReference type="PANTHER" id="PTHR30269">
    <property type="entry name" value="TRANSMEMBRANE PROTEIN YFCA"/>
    <property type="match status" value="1"/>
</dbReference>
<organism evidence="9 10">
    <name type="scientific">Herbaspirillum hiltneri N3</name>
    <dbReference type="NCBI Taxonomy" id="1262470"/>
    <lineage>
        <taxon>Bacteria</taxon>
        <taxon>Pseudomonadati</taxon>
        <taxon>Pseudomonadota</taxon>
        <taxon>Betaproteobacteria</taxon>
        <taxon>Burkholderiales</taxon>
        <taxon>Oxalobacteraceae</taxon>
        <taxon>Herbaspirillum</taxon>
    </lineage>
</organism>
<feature type="transmembrane region" description="Helical" evidence="8">
    <location>
        <begin position="137"/>
        <end position="159"/>
    </location>
</feature>
<feature type="transmembrane region" description="Helical" evidence="8">
    <location>
        <begin position="198"/>
        <end position="215"/>
    </location>
</feature>
<proteinExistence type="inferred from homology"/>
<dbReference type="Proteomes" id="UP000063429">
    <property type="component" value="Chromosome"/>
</dbReference>
<comment type="similarity">
    <text evidence="2 8">Belongs to the 4-toluene sulfonate uptake permease (TSUP) (TC 2.A.102) family.</text>
</comment>
<evidence type="ECO:0000256" key="5">
    <source>
        <dbReference type="ARBA" id="ARBA00022692"/>
    </source>
</evidence>
<evidence type="ECO:0000256" key="3">
    <source>
        <dbReference type="ARBA" id="ARBA00022448"/>
    </source>
</evidence>